<dbReference type="GO" id="GO:0008422">
    <property type="term" value="F:beta-glucosidase activity"/>
    <property type="evidence" value="ECO:0007669"/>
    <property type="project" value="TreeGrafter"/>
</dbReference>
<name>A0A7J0FVP8_9ERIC</name>
<dbReference type="Gene3D" id="3.20.20.80">
    <property type="entry name" value="Glycosidases"/>
    <property type="match status" value="2"/>
</dbReference>
<proteinExistence type="inferred from homology"/>
<organism evidence="5 6">
    <name type="scientific">Actinidia rufa</name>
    <dbReference type="NCBI Taxonomy" id="165716"/>
    <lineage>
        <taxon>Eukaryota</taxon>
        <taxon>Viridiplantae</taxon>
        <taxon>Streptophyta</taxon>
        <taxon>Embryophyta</taxon>
        <taxon>Tracheophyta</taxon>
        <taxon>Spermatophyta</taxon>
        <taxon>Magnoliopsida</taxon>
        <taxon>eudicotyledons</taxon>
        <taxon>Gunneridae</taxon>
        <taxon>Pentapetalae</taxon>
        <taxon>asterids</taxon>
        <taxon>Ericales</taxon>
        <taxon>Actinidiaceae</taxon>
        <taxon>Actinidia</taxon>
    </lineage>
</organism>
<dbReference type="PROSITE" id="PS00653">
    <property type="entry name" value="GLYCOSYL_HYDROL_F1_2"/>
    <property type="match status" value="1"/>
</dbReference>
<evidence type="ECO:0000256" key="3">
    <source>
        <dbReference type="RuleBase" id="RU003690"/>
    </source>
</evidence>
<dbReference type="Proteomes" id="UP000585474">
    <property type="component" value="Unassembled WGS sequence"/>
</dbReference>
<comment type="caution">
    <text evidence="5">The sequence shown here is derived from an EMBL/GenBank/DDBJ whole genome shotgun (WGS) entry which is preliminary data.</text>
</comment>
<dbReference type="GO" id="GO:0005975">
    <property type="term" value="P:carbohydrate metabolic process"/>
    <property type="evidence" value="ECO:0007669"/>
    <property type="project" value="InterPro"/>
</dbReference>
<dbReference type="Pfam" id="PF00232">
    <property type="entry name" value="Glyco_hydro_1"/>
    <property type="match status" value="3"/>
</dbReference>
<accession>A0A7J0FVP8</accession>
<dbReference type="InterPro" id="IPR017853">
    <property type="entry name" value="GH"/>
</dbReference>
<dbReference type="PANTHER" id="PTHR10353">
    <property type="entry name" value="GLYCOSYL HYDROLASE"/>
    <property type="match status" value="1"/>
</dbReference>
<sequence>MVMAINRGLLLLFCLLAIANTEAASKKYPHLGRSSFPKDFVFGAGSAAYQFEGGAFIDGKGDSVWDTFTHQHPEGKVSGGVNPLGVKYYNNLINEIMSKGMVPYVTIFHWDLPQALEDEYGGFRSDKIVVKHWFTLNEPYTYSYFGYGTGTMAPGRCSNYVGNCTAGNSATEPYIVTHHLILAHGAAVKIYREKYKPYQRGQIGVTLVTAWFVPTTMTSSSERAARRALDFMFGWFLHPMTYGDYPKTIRAFAGNRLPKFTPEQSAMLQKSYDFLGVNYYTAFFASNVMFSNSVNVSMTTDNHANLTCIAEAANDKLPVQEAVKDKDRIEYLYGHLFYLSKAINEGANVKGYFMWSFMDDFEWDAGFTVRFGMYYIDYKNGLKRYPKYSAYWYKKFLLT</sequence>
<dbReference type="AlphaFoldDB" id="A0A7J0FVP8"/>
<gene>
    <name evidence="5" type="ORF">Acr_15g0013700</name>
</gene>
<reference evidence="5 6" key="1">
    <citation type="submission" date="2019-07" db="EMBL/GenBank/DDBJ databases">
        <title>De Novo Assembly of kiwifruit Actinidia rufa.</title>
        <authorList>
            <person name="Sugita-Konishi S."/>
            <person name="Sato K."/>
            <person name="Mori E."/>
            <person name="Abe Y."/>
            <person name="Kisaki G."/>
            <person name="Hamano K."/>
            <person name="Suezawa K."/>
            <person name="Otani M."/>
            <person name="Fukuda T."/>
            <person name="Manabe T."/>
            <person name="Gomi K."/>
            <person name="Tabuchi M."/>
            <person name="Akimitsu K."/>
            <person name="Kataoka I."/>
        </authorList>
    </citation>
    <scope>NUCLEOTIDE SEQUENCE [LARGE SCALE GENOMIC DNA]</scope>
    <source>
        <strain evidence="6">cv. Fuchu</strain>
    </source>
</reference>
<dbReference type="PANTHER" id="PTHR10353:SF297">
    <property type="entry name" value="VICIANIN HYDROLASE-LIKE"/>
    <property type="match status" value="1"/>
</dbReference>
<dbReference type="PRINTS" id="PR00131">
    <property type="entry name" value="GLHYDRLASE1"/>
</dbReference>
<keyword evidence="6" id="KW-1185">Reference proteome</keyword>
<dbReference type="EMBL" id="BJWL01000015">
    <property type="protein sequence ID" value="GFZ02762.1"/>
    <property type="molecule type" value="Genomic_DNA"/>
</dbReference>
<feature type="signal peptide" evidence="4">
    <location>
        <begin position="1"/>
        <end position="23"/>
    </location>
</feature>
<evidence type="ECO:0000256" key="2">
    <source>
        <dbReference type="ARBA" id="ARBA00022801"/>
    </source>
</evidence>
<dbReference type="InterPro" id="IPR033132">
    <property type="entry name" value="GH_1_N_CS"/>
</dbReference>
<keyword evidence="2 5" id="KW-0378">Hydrolase</keyword>
<dbReference type="SUPFAM" id="SSF51445">
    <property type="entry name" value="(Trans)glycosidases"/>
    <property type="match status" value="1"/>
</dbReference>
<evidence type="ECO:0000256" key="1">
    <source>
        <dbReference type="ARBA" id="ARBA00010838"/>
    </source>
</evidence>
<dbReference type="InterPro" id="IPR001360">
    <property type="entry name" value="Glyco_hydro_1"/>
</dbReference>
<evidence type="ECO:0000313" key="6">
    <source>
        <dbReference type="Proteomes" id="UP000585474"/>
    </source>
</evidence>
<feature type="chain" id="PRO_5029868277" evidence="4">
    <location>
        <begin position="24"/>
        <end position="399"/>
    </location>
</feature>
<dbReference type="OrthoDB" id="65569at2759"/>
<evidence type="ECO:0000256" key="4">
    <source>
        <dbReference type="SAM" id="SignalP"/>
    </source>
</evidence>
<protein>
    <submittedName>
        <fullName evidence="5">Glycosyl hydrolase superfamily protein</fullName>
    </submittedName>
</protein>
<keyword evidence="4" id="KW-0732">Signal</keyword>
<comment type="similarity">
    <text evidence="1 3">Belongs to the glycosyl hydrolase 1 family.</text>
</comment>
<evidence type="ECO:0000313" key="5">
    <source>
        <dbReference type="EMBL" id="GFZ02762.1"/>
    </source>
</evidence>